<reference evidence="1 2" key="1">
    <citation type="submission" date="2016-10" db="EMBL/GenBank/DDBJ databases">
        <authorList>
            <person name="de Groot N.N."/>
        </authorList>
    </citation>
    <scope>NUCLEOTIDE SEQUENCE [LARGE SCALE GENOMIC DNA]</scope>
    <source>
        <strain evidence="1 2">D31d</strain>
    </source>
</reference>
<dbReference type="EMBL" id="FNRF01000001">
    <property type="protein sequence ID" value="SEA02154.1"/>
    <property type="molecule type" value="Genomic_DNA"/>
</dbReference>
<evidence type="ECO:0000313" key="2">
    <source>
        <dbReference type="Proteomes" id="UP000182257"/>
    </source>
</evidence>
<sequence length="162" mass="19261">MKFAVLCVTLPVYFQHFKNMSRDNNERHYGFKHIQPEYSWMTPGWIEELVKHEPDEEVRNHITEILEDLTNPEKSRLESPTDKFDCLEEYWFNRIEAYNGKKLEDDKVYKWLMVSMDFFAKNDAFELCYNIQKAIEIIKRFIANSEKGHAEPVADDGSGLPF</sequence>
<evidence type="ECO:0000313" key="1">
    <source>
        <dbReference type="EMBL" id="SEA02154.1"/>
    </source>
</evidence>
<name>A0A1H3XU66_XYLRU</name>
<proteinExistence type="predicted"/>
<organism evidence="1 2">
    <name type="scientific">Xylanibacter ruminicola</name>
    <name type="common">Prevotella ruminicola</name>
    <dbReference type="NCBI Taxonomy" id="839"/>
    <lineage>
        <taxon>Bacteria</taxon>
        <taxon>Pseudomonadati</taxon>
        <taxon>Bacteroidota</taxon>
        <taxon>Bacteroidia</taxon>
        <taxon>Bacteroidales</taxon>
        <taxon>Prevotellaceae</taxon>
        <taxon>Xylanibacter</taxon>
    </lineage>
</organism>
<protein>
    <submittedName>
        <fullName evidence="1">Uncharacterized protein</fullName>
    </submittedName>
</protein>
<gene>
    <name evidence="1" type="ORF">SAMN05216462_0334</name>
</gene>
<accession>A0A1H3XU66</accession>
<dbReference type="Proteomes" id="UP000182257">
    <property type="component" value="Unassembled WGS sequence"/>
</dbReference>
<dbReference type="AlphaFoldDB" id="A0A1H3XU66"/>